<dbReference type="GO" id="GO:0005524">
    <property type="term" value="F:ATP binding"/>
    <property type="evidence" value="ECO:0007669"/>
    <property type="project" value="UniProtKB-KW"/>
</dbReference>
<dbReference type="Proteomes" id="UP000309117">
    <property type="component" value="Unassembled WGS sequence"/>
</dbReference>
<dbReference type="InterPro" id="IPR051535">
    <property type="entry name" value="Siderophore_ABC-ATPase"/>
</dbReference>
<evidence type="ECO:0000256" key="5">
    <source>
        <dbReference type="ARBA" id="ARBA00022741"/>
    </source>
</evidence>
<dbReference type="PANTHER" id="PTHR42771:SF10">
    <property type="entry name" value="FERRICHROME TRANSPORT ATP-BINDING PROTEIN FHUC"/>
    <property type="match status" value="1"/>
</dbReference>
<evidence type="ECO:0000256" key="8">
    <source>
        <dbReference type="ARBA" id="ARBA00023065"/>
    </source>
</evidence>
<dbReference type="Pfam" id="PF00005">
    <property type="entry name" value="ABC_tran"/>
    <property type="match status" value="1"/>
</dbReference>
<dbReference type="PROSITE" id="PS00211">
    <property type="entry name" value="ABC_TRANSPORTER_1"/>
    <property type="match status" value="1"/>
</dbReference>
<name>A0A4S2BQ47_9LACO</name>
<proteinExistence type="predicted"/>
<feature type="domain" description="ABC transporter" evidence="10">
    <location>
        <begin position="2"/>
        <end position="233"/>
    </location>
</feature>
<accession>A0A4S2BQ47</accession>
<keyword evidence="2" id="KW-0813">Transport</keyword>
<keyword evidence="6 11" id="KW-0067">ATP-binding</keyword>
<dbReference type="EMBL" id="SRYV01000004">
    <property type="protein sequence ID" value="TGY16522.1"/>
    <property type="molecule type" value="Genomic_DNA"/>
</dbReference>
<dbReference type="InterPro" id="IPR017871">
    <property type="entry name" value="ABC_transporter-like_CS"/>
</dbReference>
<dbReference type="Gene3D" id="3.40.50.300">
    <property type="entry name" value="P-loop containing nucleotide triphosphate hydrolases"/>
    <property type="match status" value="1"/>
</dbReference>
<dbReference type="InterPro" id="IPR003439">
    <property type="entry name" value="ABC_transporter-like_ATP-bd"/>
</dbReference>
<evidence type="ECO:0000256" key="7">
    <source>
        <dbReference type="ARBA" id="ARBA00023004"/>
    </source>
</evidence>
<dbReference type="GO" id="GO:0016887">
    <property type="term" value="F:ATP hydrolysis activity"/>
    <property type="evidence" value="ECO:0007669"/>
    <property type="project" value="InterPro"/>
</dbReference>
<keyword evidence="8" id="KW-0406">Ion transport</keyword>
<dbReference type="PROSITE" id="PS50893">
    <property type="entry name" value="ABC_TRANSPORTER_2"/>
    <property type="match status" value="1"/>
</dbReference>
<dbReference type="InterPro" id="IPR003593">
    <property type="entry name" value="AAA+_ATPase"/>
</dbReference>
<keyword evidence="4" id="KW-0410">Iron transport</keyword>
<dbReference type="PANTHER" id="PTHR42771">
    <property type="entry name" value="IRON(3+)-HYDROXAMATE IMPORT ATP-BINDING PROTEIN FHUC"/>
    <property type="match status" value="1"/>
</dbReference>
<keyword evidence="3" id="KW-1003">Cell membrane</keyword>
<dbReference type="SMART" id="SM00382">
    <property type="entry name" value="AAA"/>
    <property type="match status" value="1"/>
</dbReference>
<keyword evidence="5" id="KW-0547">Nucleotide-binding</keyword>
<evidence type="ECO:0000256" key="1">
    <source>
        <dbReference type="ARBA" id="ARBA00004202"/>
    </source>
</evidence>
<comment type="caution">
    <text evidence="11">The sequence shown here is derived from an EMBL/GenBank/DDBJ whole genome shotgun (WGS) entry which is preliminary data.</text>
</comment>
<dbReference type="CDD" id="cd03214">
    <property type="entry name" value="ABC_Iron-Siderophores_B12_Hemin"/>
    <property type="match status" value="1"/>
</dbReference>
<evidence type="ECO:0000313" key="11">
    <source>
        <dbReference type="EMBL" id="TGY16522.1"/>
    </source>
</evidence>
<reference evidence="11 12" key="1">
    <citation type="submission" date="2019-04" db="EMBL/GenBank/DDBJ databases">
        <title>Microbes associate with the intestines of laboratory mice.</title>
        <authorList>
            <person name="Navarre W."/>
            <person name="Wong E."/>
            <person name="Huang K."/>
            <person name="Tropini C."/>
            <person name="Ng K."/>
            <person name="Yu B."/>
        </authorList>
    </citation>
    <scope>NUCLEOTIDE SEQUENCE [LARGE SCALE GENOMIC DNA]</scope>
    <source>
        <strain evidence="11 12">NM61_E11</strain>
    </source>
</reference>
<protein>
    <submittedName>
        <fullName evidence="11">ABC transporter ATP-binding protein</fullName>
    </submittedName>
</protein>
<keyword evidence="7" id="KW-0408">Iron</keyword>
<keyword evidence="9" id="KW-0472">Membrane</keyword>
<evidence type="ECO:0000256" key="2">
    <source>
        <dbReference type="ARBA" id="ARBA00022448"/>
    </source>
</evidence>
<dbReference type="GO" id="GO:0005886">
    <property type="term" value="C:plasma membrane"/>
    <property type="evidence" value="ECO:0007669"/>
    <property type="project" value="UniProtKB-SubCell"/>
</dbReference>
<dbReference type="FunFam" id="3.40.50.300:FF:000134">
    <property type="entry name" value="Iron-enterobactin ABC transporter ATP-binding protein"/>
    <property type="match status" value="1"/>
</dbReference>
<evidence type="ECO:0000256" key="3">
    <source>
        <dbReference type="ARBA" id="ARBA00022475"/>
    </source>
</evidence>
<dbReference type="SUPFAM" id="SSF52540">
    <property type="entry name" value="P-loop containing nucleoside triphosphate hydrolases"/>
    <property type="match status" value="1"/>
</dbReference>
<dbReference type="AlphaFoldDB" id="A0A4S2BQ47"/>
<comment type="subcellular location">
    <subcellularLocation>
        <location evidence="1">Cell membrane</location>
        <topology evidence="1">Peripheral membrane protein</topology>
    </subcellularLocation>
</comment>
<organism evidence="11 12">
    <name type="scientific">Lactobacillus intestinalis</name>
    <dbReference type="NCBI Taxonomy" id="151781"/>
    <lineage>
        <taxon>Bacteria</taxon>
        <taxon>Bacillati</taxon>
        <taxon>Bacillota</taxon>
        <taxon>Bacilli</taxon>
        <taxon>Lactobacillales</taxon>
        <taxon>Lactobacillaceae</taxon>
        <taxon>Lactobacillus</taxon>
    </lineage>
</organism>
<evidence type="ECO:0000256" key="6">
    <source>
        <dbReference type="ARBA" id="ARBA00022840"/>
    </source>
</evidence>
<dbReference type="GO" id="GO:0006826">
    <property type="term" value="P:iron ion transport"/>
    <property type="evidence" value="ECO:0007669"/>
    <property type="project" value="UniProtKB-KW"/>
</dbReference>
<dbReference type="InterPro" id="IPR027417">
    <property type="entry name" value="P-loop_NTPase"/>
</dbReference>
<sequence>MIKLEGVSFAYGDYPTVRDVSYELKDHQITTLIGPNGSGKSTLFKLLTRSLKPNKGQILLNGENIWTYPPKKYAQNVAIVHQQNQIYDQIQVIDLVRMGQIPYGNNFKNSDRLTKILDYLELSDLKNKDLSRLSGGQRQRVWLAVALMQDPEYLFLDEPTTYLDLHFQYSFLKLLRRLNKEQNLTICMILHDLNEALEFSDQSVLFNHGEIVAEGRSEEILIPELIDPVFNIHSELIETQRGNFLRQY</sequence>
<evidence type="ECO:0000259" key="10">
    <source>
        <dbReference type="PROSITE" id="PS50893"/>
    </source>
</evidence>
<evidence type="ECO:0000313" key="12">
    <source>
        <dbReference type="Proteomes" id="UP000309117"/>
    </source>
</evidence>
<evidence type="ECO:0000256" key="4">
    <source>
        <dbReference type="ARBA" id="ARBA00022496"/>
    </source>
</evidence>
<evidence type="ECO:0000256" key="9">
    <source>
        <dbReference type="ARBA" id="ARBA00023136"/>
    </source>
</evidence>
<gene>
    <name evidence="11" type="ORF">E5351_02850</name>
</gene>
<dbReference type="RefSeq" id="WP_135960361.1">
    <property type="nucleotide sequence ID" value="NZ_AQFR02000001.1"/>
</dbReference>